<comment type="caution">
    <text evidence="1">The sequence shown here is derived from an EMBL/GenBank/DDBJ whole genome shotgun (WGS) entry which is preliminary data.</text>
</comment>
<feature type="non-terminal residue" evidence="1">
    <location>
        <position position="1"/>
    </location>
</feature>
<accession>A0AA39MDL8</accession>
<evidence type="ECO:0000313" key="2">
    <source>
        <dbReference type="Proteomes" id="UP001175226"/>
    </source>
</evidence>
<name>A0AA39MDL8_9AGAR</name>
<evidence type="ECO:0000313" key="1">
    <source>
        <dbReference type="EMBL" id="KAK0429963.1"/>
    </source>
</evidence>
<protein>
    <submittedName>
        <fullName evidence="1">Uncharacterized protein</fullName>
    </submittedName>
</protein>
<dbReference type="AlphaFoldDB" id="A0AA39MDL8"/>
<reference evidence="1" key="1">
    <citation type="submission" date="2023-06" db="EMBL/GenBank/DDBJ databases">
        <authorList>
            <consortium name="Lawrence Berkeley National Laboratory"/>
            <person name="Ahrendt S."/>
            <person name="Sahu N."/>
            <person name="Indic B."/>
            <person name="Wong-Bajracharya J."/>
            <person name="Merenyi Z."/>
            <person name="Ke H.-M."/>
            <person name="Monk M."/>
            <person name="Kocsube S."/>
            <person name="Drula E."/>
            <person name="Lipzen A."/>
            <person name="Balint B."/>
            <person name="Henrissat B."/>
            <person name="Andreopoulos B."/>
            <person name="Martin F.M."/>
            <person name="Harder C.B."/>
            <person name="Rigling D."/>
            <person name="Ford K.L."/>
            <person name="Foster G.D."/>
            <person name="Pangilinan J."/>
            <person name="Papanicolaou A."/>
            <person name="Barry K."/>
            <person name="LaButti K."/>
            <person name="Viragh M."/>
            <person name="Koriabine M."/>
            <person name="Yan M."/>
            <person name="Riley R."/>
            <person name="Champramary S."/>
            <person name="Plett K.L."/>
            <person name="Tsai I.J."/>
            <person name="Slot J."/>
            <person name="Sipos G."/>
            <person name="Plett J."/>
            <person name="Nagy L.G."/>
            <person name="Grigoriev I.V."/>
        </authorList>
    </citation>
    <scope>NUCLEOTIDE SEQUENCE</scope>
    <source>
        <strain evidence="1">FPL87.14</strain>
    </source>
</reference>
<proteinExistence type="predicted"/>
<keyword evidence="2" id="KW-1185">Reference proteome</keyword>
<dbReference type="Proteomes" id="UP001175226">
    <property type="component" value="Unassembled WGS sequence"/>
</dbReference>
<gene>
    <name evidence="1" type="ORF">EV421DRAFT_1676513</name>
</gene>
<dbReference type="EMBL" id="JAUEPT010000183">
    <property type="protein sequence ID" value="KAK0429963.1"/>
    <property type="molecule type" value="Genomic_DNA"/>
</dbReference>
<sequence length="251" mass="28519">NHILRDMCPTATRSLASTGLIGHQLVSDFNKRAYRIDLFLRPFFTFAQYMAFRTIQTFTGLLISGSSTLQFMDHTVYAGSDLDLYVHYHSIRCVHDWLISIGYQFILPSMYSSLDAMFQDFIVVEGIPLQSGPRMYIGSGILGVLKYVNGQNKKIDIIATLFTPLHAILGFHSTCVMNVISYAHAILLYPRATFVDRVAYHTSSSKRHDIDAIAKYAARGWTMISRQEALSRPEFQTGRRIGDKYCWVIPL</sequence>
<feature type="non-terminal residue" evidence="1">
    <location>
        <position position="251"/>
    </location>
</feature>
<organism evidence="1 2">
    <name type="scientific">Armillaria borealis</name>
    <dbReference type="NCBI Taxonomy" id="47425"/>
    <lineage>
        <taxon>Eukaryota</taxon>
        <taxon>Fungi</taxon>
        <taxon>Dikarya</taxon>
        <taxon>Basidiomycota</taxon>
        <taxon>Agaricomycotina</taxon>
        <taxon>Agaricomycetes</taxon>
        <taxon>Agaricomycetidae</taxon>
        <taxon>Agaricales</taxon>
        <taxon>Marasmiineae</taxon>
        <taxon>Physalacriaceae</taxon>
        <taxon>Armillaria</taxon>
    </lineage>
</organism>